<dbReference type="InterPro" id="IPR029058">
    <property type="entry name" value="AB_hydrolase_fold"/>
</dbReference>
<dbReference type="Proteomes" id="UP001470230">
    <property type="component" value="Unassembled WGS sequence"/>
</dbReference>
<gene>
    <name evidence="1" type="ORF">M9Y10_015691</name>
</gene>
<sequence length="180" mass="20781">MGVYVGQTYSELYPAKLKGFISIDSAPLQRKYITSIEIWLLKRMEPVYFYFPWKLLLKTGSNGVATSDYERKLMHDIMTVYDGDKRRYSQVAGHDFRILADAIEKGLPYQIKCPALLICGEKDQAGSALRYNKMWHEKTGIRLEWIKDAGHNSNTDKPEVVNHLISELVESVKKKKKNCF</sequence>
<dbReference type="Gene3D" id="3.40.50.1820">
    <property type="entry name" value="alpha/beta hydrolase"/>
    <property type="match status" value="1"/>
</dbReference>
<name>A0ABR2L3X0_9EUKA</name>
<comment type="caution">
    <text evidence="1">The sequence shown here is derived from an EMBL/GenBank/DDBJ whole genome shotgun (WGS) entry which is preliminary data.</text>
</comment>
<proteinExistence type="predicted"/>
<organism evidence="1 2">
    <name type="scientific">Tritrichomonas musculus</name>
    <dbReference type="NCBI Taxonomy" id="1915356"/>
    <lineage>
        <taxon>Eukaryota</taxon>
        <taxon>Metamonada</taxon>
        <taxon>Parabasalia</taxon>
        <taxon>Tritrichomonadida</taxon>
        <taxon>Tritrichomonadidae</taxon>
        <taxon>Tritrichomonas</taxon>
    </lineage>
</organism>
<evidence type="ECO:0000313" key="1">
    <source>
        <dbReference type="EMBL" id="KAK8897726.1"/>
    </source>
</evidence>
<evidence type="ECO:0000313" key="2">
    <source>
        <dbReference type="Proteomes" id="UP001470230"/>
    </source>
</evidence>
<dbReference type="SUPFAM" id="SSF53474">
    <property type="entry name" value="alpha/beta-Hydrolases"/>
    <property type="match status" value="1"/>
</dbReference>
<dbReference type="EMBL" id="JAPFFF010000002">
    <property type="protein sequence ID" value="KAK8897726.1"/>
    <property type="molecule type" value="Genomic_DNA"/>
</dbReference>
<keyword evidence="2" id="KW-1185">Reference proteome</keyword>
<protein>
    <submittedName>
        <fullName evidence="1">Uncharacterized protein</fullName>
    </submittedName>
</protein>
<reference evidence="1 2" key="1">
    <citation type="submission" date="2024-04" db="EMBL/GenBank/DDBJ databases">
        <title>Tritrichomonas musculus Genome.</title>
        <authorList>
            <person name="Alves-Ferreira E."/>
            <person name="Grigg M."/>
            <person name="Lorenzi H."/>
            <person name="Galac M."/>
        </authorList>
    </citation>
    <scope>NUCLEOTIDE SEQUENCE [LARGE SCALE GENOMIC DNA]</scope>
    <source>
        <strain evidence="1 2">EAF2021</strain>
    </source>
</reference>
<accession>A0ABR2L3X0</accession>